<feature type="signal peptide" evidence="1">
    <location>
        <begin position="1"/>
        <end position="28"/>
    </location>
</feature>
<proteinExistence type="predicted"/>
<dbReference type="OrthoDB" id="10294385at2759"/>
<gene>
    <name evidence="2" type="primary">RvY_15074-1</name>
    <name evidence="2" type="synonym">RvY_15074.1</name>
    <name evidence="2" type="ORF">RvY_15074</name>
</gene>
<organism evidence="2 3">
    <name type="scientific">Ramazzottius varieornatus</name>
    <name type="common">Water bear</name>
    <name type="synonym">Tardigrade</name>
    <dbReference type="NCBI Taxonomy" id="947166"/>
    <lineage>
        <taxon>Eukaryota</taxon>
        <taxon>Metazoa</taxon>
        <taxon>Ecdysozoa</taxon>
        <taxon>Tardigrada</taxon>
        <taxon>Eutardigrada</taxon>
        <taxon>Parachela</taxon>
        <taxon>Hypsibioidea</taxon>
        <taxon>Ramazzottiidae</taxon>
        <taxon>Ramazzottius</taxon>
    </lineage>
</organism>
<evidence type="ECO:0000256" key="1">
    <source>
        <dbReference type="SAM" id="SignalP"/>
    </source>
</evidence>
<name>A0A1D1VTK4_RAMVA</name>
<dbReference type="AlphaFoldDB" id="A0A1D1VTK4"/>
<evidence type="ECO:0000313" key="2">
    <source>
        <dbReference type="EMBL" id="GAV04862.1"/>
    </source>
</evidence>
<comment type="caution">
    <text evidence="2">The sequence shown here is derived from an EMBL/GenBank/DDBJ whole genome shotgun (WGS) entry which is preliminary data.</text>
</comment>
<accession>A0A1D1VTK4</accession>
<evidence type="ECO:0000313" key="3">
    <source>
        <dbReference type="Proteomes" id="UP000186922"/>
    </source>
</evidence>
<keyword evidence="1" id="KW-0732">Signal</keyword>
<dbReference type="Proteomes" id="UP000186922">
    <property type="component" value="Unassembled WGS sequence"/>
</dbReference>
<reference evidence="2 3" key="1">
    <citation type="journal article" date="2016" name="Nat. Commun.">
        <title>Extremotolerant tardigrade genome and improved radiotolerance of human cultured cells by tardigrade-unique protein.</title>
        <authorList>
            <person name="Hashimoto T."/>
            <person name="Horikawa D.D."/>
            <person name="Saito Y."/>
            <person name="Kuwahara H."/>
            <person name="Kozuka-Hata H."/>
            <person name="Shin-I T."/>
            <person name="Minakuchi Y."/>
            <person name="Ohishi K."/>
            <person name="Motoyama A."/>
            <person name="Aizu T."/>
            <person name="Enomoto A."/>
            <person name="Kondo K."/>
            <person name="Tanaka S."/>
            <person name="Hara Y."/>
            <person name="Koshikawa S."/>
            <person name="Sagara H."/>
            <person name="Miura T."/>
            <person name="Yokobori S."/>
            <person name="Miyagawa K."/>
            <person name="Suzuki Y."/>
            <person name="Kubo T."/>
            <person name="Oyama M."/>
            <person name="Kohara Y."/>
            <person name="Fujiyama A."/>
            <person name="Arakawa K."/>
            <person name="Katayama T."/>
            <person name="Toyoda A."/>
            <person name="Kunieda T."/>
        </authorList>
    </citation>
    <scope>NUCLEOTIDE SEQUENCE [LARGE SCALE GENOMIC DNA]</scope>
    <source>
        <strain evidence="2 3">YOKOZUNA-1</strain>
    </source>
</reference>
<dbReference type="EMBL" id="BDGG01000011">
    <property type="protein sequence ID" value="GAV04862.1"/>
    <property type="molecule type" value="Genomic_DNA"/>
</dbReference>
<feature type="chain" id="PRO_5008898829" evidence="1">
    <location>
        <begin position="29"/>
        <end position="87"/>
    </location>
</feature>
<keyword evidence="3" id="KW-1185">Reference proteome</keyword>
<sequence>MVAARMTLSTRIFTLLCGICVLAMGVSAIWQPHPNMGYGVLPFGLSGVGYPAAPYLVPPNAISPYPGWGSWHWPYVPYPGLGINGKR</sequence>
<protein>
    <submittedName>
        <fullName evidence="2">Uncharacterized protein</fullName>
    </submittedName>
</protein>